<dbReference type="SUPFAM" id="SSF51735">
    <property type="entry name" value="NAD(P)-binding Rossmann-fold domains"/>
    <property type="match status" value="1"/>
</dbReference>
<dbReference type="EMBL" id="FJUW01000002">
    <property type="protein sequence ID" value="CZS88880.1"/>
    <property type="molecule type" value="Genomic_DNA"/>
</dbReference>
<dbReference type="GO" id="GO:0005737">
    <property type="term" value="C:cytoplasm"/>
    <property type="evidence" value="ECO:0007669"/>
    <property type="project" value="TreeGrafter"/>
</dbReference>
<reference evidence="4" key="1">
    <citation type="submission" date="2016-03" db="EMBL/GenBank/DDBJ databases">
        <authorList>
            <person name="Ploux O."/>
        </authorList>
    </citation>
    <scope>NUCLEOTIDE SEQUENCE [LARGE SCALE GENOMIC DNA]</scope>
    <source>
        <strain evidence="4">UK7</strain>
    </source>
</reference>
<proteinExistence type="inferred from homology"/>
<dbReference type="InterPro" id="IPR036291">
    <property type="entry name" value="NAD(P)-bd_dom_sf"/>
</dbReference>
<accession>A0A1E1JT76</accession>
<evidence type="ECO:0000313" key="3">
    <source>
        <dbReference type="EMBL" id="CZS88880.1"/>
    </source>
</evidence>
<dbReference type="Pfam" id="PF00106">
    <property type="entry name" value="adh_short"/>
    <property type="match status" value="1"/>
</dbReference>
<organism evidence="3 4">
    <name type="scientific">Rhynchosporium graminicola</name>
    <dbReference type="NCBI Taxonomy" id="2792576"/>
    <lineage>
        <taxon>Eukaryota</taxon>
        <taxon>Fungi</taxon>
        <taxon>Dikarya</taxon>
        <taxon>Ascomycota</taxon>
        <taxon>Pezizomycotina</taxon>
        <taxon>Leotiomycetes</taxon>
        <taxon>Helotiales</taxon>
        <taxon>Ploettnerulaceae</taxon>
        <taxon>Rhynchosporium</taxon>
    </lineage>
</organism>
<protein>
    <submittedName>
        <fullName evidence="3">Related to aflatoxin biosynthesis ketoreductase nor-1</fullName>
    </submittedName>
</protein>
<dbReference type="InterPro" id="IPR051468">
    <property type="entry name" value="Fungal_SecMetab_SDRs"/>
</dbReference>
<dbReference type="Proteomes" id="UP000178129">
    <property type="component" value="Unassembled WGS sequence"/>
</dbReference>
<name>A0A1E1JT76_9HELO</name>
<gene>
    <name evidence="3" type="ORF">RCO7_04554</name>
</gene>
<evidence type="ECO:0000256" key="1">
    <source>
        <dbReference type="ARBA" id="ARBA00006484"/>
    </source>
</evidence>
<sequence>MSQNIICLITGANRGIGLALTASLLLRPNTTILATIRTRSTSTTSLLSLPVAQNSKLVILHLDFSSPSKNAEIFSNFIHNLRDVHGIRYINTIIANAGTGTSFESAKDASLSSLTENWETNTLGPILLYQTLYPLLTAETEDEASEQAREKEEKGERRDRKFILISSSLGSIEAMEGGVPSLAYGISKAAANYFIRKVHFEEKRIVVLAVHPGWVKTANGQAFADSIGVESPPMGVEDSARGVLEQIDRGTKDTTSGSFLSYDGTVIPW</sequence>
<evidence type="ECO:0000313" key="4">
    <source>
        <dbReference type="Proteomes" id="UP000178129"/>
    </source>
</evidence>
<evidence type="ECO:0000256" key="2">
    <source>
        <dbReference type="ARBA" id="ARBA00022857"/>
    </source>
</evidence>
<dbReference type="CDD" id="cd05325">
    <property type="entry name" value="carb_red_sniffer_like_SDR_c"/>
    <property type="match status" value="1"/>
</dbReference>
<dbReference type="InterPro" id="IPR002347">
    <property type="entry name" value="SDR_fam"/>
</dbReference>
<comment type="similarity">
    <text evidence="1">Belongs to the short-chain dehydrogenases/reductases (SDR) family.</text>
</comment>
<keyword evidence="2" id="KW-0521">NADP</keyword>
<dbReference type="InterPro" id="IPR020904">
    <property type="entry name" value="Sc_DH/Rdtase_CS"/>
</dbReference>
<comment type="caution">
    <text evidence="3">The sequence shown here is derived from an EMBL/GenBank/DDBJ whole genome shotgun (WGS) entry which is preliminary data.</text>
</comment>
<keyword evidence="4" id="KW-1185">Reference proteome</keyword>
<dbReference type="PRINTS" id="PR00081">
    <property type="entry name" value="GDHRDH"/>
</dbReference>
<dbReference type="PROSITE" id="PS00061">
    <property type="entry name" value="ADH_SHORT"/>
    <property type="match status" value="1"/>
</dbReference>
<dbReference type="FunCoup" id="A0A1E1JT76">
    <property type="interactions" value="84"/>
</dbReference>
<dbReference type="Gene3D" id="3.40.50.720">
    <property type="entry name" value="NAD(P)-binding Rossmann-like Domain"/>
    <property type="match status" value="1"/>
</dbReference>
<dbReference type="InParanoid" id="A0A1E1JT76"/>
<dbReference type="PANTHER" id="PTHR43544:SF26">
    <property type="entry name" value="SHORT CHAIN DEHYDROGENASE_REDUCTASE FAMILY OXIDOREDUCTASE (JCVI)"/>
    <property type="match status" value="1"/>
</dbReference>
<dbReference type="PANTHER" id="PTHR43544">
    <property type="entry name" value="SHORT-CHAIN DEHYDROGENASE/REDUCTASE"/>
    <property type="match status" value="1"/>
</dbReference>
<dbReference type="GO" id="GO:0016491">
    <property type="term" value="F:oxidoreductase activity"/>
    <property type="evidence" value="ECO:0007669"/>
    <property type="project" value="TreeGrafter"/>
</dbReference>
<dbReference type="AlphaFoldDB" id="A0A1E1JT76"/>